<dbReference type="PANTHER" id="PTHR16861:SF4">
    <property type="entry name" value="SH3 DOMAIN PROTEIN (AFU_ORTHOLOGUE AFUA_1G13610)"/>
    <property type="match status" value="1"/>
</dbReference>
<proteinExistence type="predicted"/>
<organism evidence="4 5">
    <name type="scientific">Lachnellula suecica</name>
    <dbReference type="NCBI Taxonomy" id="602035"/>
    <lineage>
        <taxon>Eukaryota</taxon>
        <taxon>Fungi</taxon>
        <taxon>Dikarya</taxon>
        <taxon>Ascomycota</taxon>
        <taxon>Pezizomycotina</taxon>
        <taxon>Leotiomycetes</taxon>
        <taxon>Helotiales</taxon>
        <taxon>Lachnaceae</taxon>
        <taxon>Lachnellula</taxon>
    </lineage>
</organism>
<evidence type="ECO:0000256" key="1">
    <source>
        <dbReference type="SAM" id="MobiDB-lite"/>
    </source>
</evidence>
<dbReference type="SUPFAM" id="SSF50630">
    <property type="entry name" value="Acid proteases"/>
    <property type="match status" value="1"/>
</dbReference>
<feature type="compositionally biased region" description="Polar residues" evidence="1">
    <location>
        <begin position="15"/>
        <end position="24"/>
    </location>
</feature>
<keyword evidence="2" id="KW-0812">Transmembrane</keyword>
<dbReference type="InterPro" id="IPR021109">
    <property type="entry name" value="Peptidase_aspartic_dom_sf"/>
</dbReference>
<sequence>MESPAKRPANPPKHQGSTTPLGSSNSYFMANTKLATMNLKQPPVNLLRLLLSFPFGFLLKFPSFKAVVMAFLPLIPLIILTSFVQLSVASQLPRGLSWSSKTYGPDGPWHAVTVQIGSPPQSIDLFPGGFWQSNILSSSICASTPSQSCSASLAGLYNSSASTSSNDLGASFGGSVNNGTFSDKGLLSLVGSANITFDAMSIATEDPPSASVQYSNFDMLVISEGYEILPNGTDYPIEVGNLALGAPNLNQTWGDVNGTLVSSYLYTTDQVSSNSFGMHIGSTALGISPSLYIGGYDQTRVLGQVTVQDYNMHYFPIDLLDIGIGVAEGSPPSTLTTKSGLLASGNSSIGVSMEVIVEPISPFIYLPKSSCDAITANLPVTYRSDLGLYFWDTTSTAYHEIVSSPAFLSFTFRLNSSITQNMTINVPFSLLNLTLTSPLVSTPTQYFPCNSFDYGKSYGGYMLGKAFLQAAFLGVNWQLDGKGKWFLAQAPGPNTPSQAVAKAIGLNDAFITPTTNEWVDTWKGAWTPITDSTNSGSSTPSQSIAQNKKSGLSGGAIAGIAIGVVGAVSIALAIGIWVWRKQKTDRVSSEKAQLVEYHEPGEMDGRGRERLELAGKETPLTTERAELSGDTGQAELQA</sequence>
<accession>A0A8T9C5T0</accession>
<evidence type="ECO:0000313" key="4">
    <source>
        <dbReference type="EMBL" id="TVY78110.1"/>
    </source>
</evidence>
<name>A0A8T9C5T0_9HELO</name>
<reference evidence="4 5" key="1">
    <citation type="submission" date="2018-05" db="EMBL/GenBank/DDBJ databases">
        <title>Genome sequencing and assembly of the regulated plant pathogen Lachnellula willkommii and related sister species for the development of diagnostic species identification markers.</title>
        <authorList>
            <person name="Giroux E."/>
            <person name="Bilodeau G."/>
        </authorList>
    </citation>
    <scope>NUCLEOTIDE SEQUENCE [LARGE SCALE GENOMIC DNA]</scope>
    <source>
        <strain evidence="4 5">CBS 268.59</strain>
    </source>
</reference>
<gene>
    <name evidence="4" type="ORF">LSUE1_G006095</name>
</gene>
<feature type="region of interest" description="Disordered" evidence="1">
    <location>
        <begin position="1"/>
        <end position="24"/>
    </location>
</feature>
<evidence type="ECO:0000313" key="5">
    <source>
        <dbReference type="Proteomes" id="UP000469558"/>
    </source>
</evidence>
<comment type="caution">
    <text evidence="4">The sequence shown here is derived from an EMBL/GenBank/DDBJ whole genome shotgun (WGS) entry which is preliminary data.</text>
</comment>
<keyword evidence="2" id="KW-1133">Transmembrane helix</keyword>
<protein>
    <recommendedName>
        <fullName evidence="3">Peptidase A1 domain-containing protein</fullName>
    </recommendedName>
</protein>
<dbReference type="InterPro" id="IPR033121">
    <property type="entry name" value="PEPTIDASE_A1"/>
</dbReference>
<dbReference type="Gene3D" id="2.40.70.10">
    <property type="entry name" value="Acid Proteases"/>
    <property type="match status" value="2"/>
</dbReference>
<dbReference type="PROSITE" id="PS51767">
    <property type="entry name" value="PEPTIDASE_A1"/>
    <property type="match status" value="1"/>
</dbReference>
<dbReference type="OrthoDB" id="4074350at2759"/>
<dbReference type="PANTHER" id="PTHR16861">
    <property type="entry name" value="GLYCOPROTEIN 38"/>
    <property type="match status" value="1"/>
</dbReference>
<feature type="region of interest" description="Disordered" evidence="1">
    <location>
        <begin position="615"/>
        <end position="638"/>
    </location>
</feature>
<feature type="transmembrane region" description="Helical" evidence="2">
    <location>
        <begin position="556"/>
        <end position="579"/>
    </location>
</feature>
<evidence type="ECO:0000256" key="2">
    <source>
        <dbReference type="SAM" id="Phobius"/>
    </source>
</evidence>
<evidence type="ECO:0000259" key="3">
    <source>
        <dbReference type="PROSITE" id="PS51767"/>
    </source>
</evidence>
<dbReference type="Proteomes" id="UP000469558">
    <property type="component" value="Unassembled WGS sequence"/>
</dbReference>
<feature type="transmembrane region" description="Helical" evidence="2">
    <location>
        <begin position="66"/>
        <end position="86"/>
    </location>
</feature>
<feature type="domain" description="Peptidase A1" evidence="3">
    <location>
        <begin position="110"/>
        <end position="487"/>
    </location>
</feature>
<keyword evidence="2" id="KW-0472">Membrane</keyword>
<dbReference type="AlphaFoldDB" id="A0A8T9C5T0"/>
<dbReference type="EMBL" id="QGMK01000845">
    <property type="protein sequence ID" value="TVY78110.1"/>
    <property type="molecule type" value="Genomic_DNA"/>
</dbReference>
<keyword evidence="5" id="KW-1185">Reference proteome</keyword>